<sequence length="65" mass="7051">MDDHELLPGECTSASSISAKPKIEAHVMKPADTAAKRQIDTGSVEDSESISVTEVSLFVRFRSDE</sequence>
<evidence type="ECO:0000313" key="1">
    <source>
        <dbReference type="WBParaSite" id="SCUD_0001284301-mRNA-1"/>
    </source>
</evidence>
<name>A0A183KCV0_9TREM</name>
<dbReference type="WBParaSite" id="SCUD_0001284301-mRNA-1">
    <property type="protein sequence ID" value="SCUD_0001284301-mRNA-1"/>
    <property type="gene ID" value="SCUD_0001284301"/>
</dbReference>
<reference evidence="1" key="1">
    <citation type="submission" date="2016-06" db="UniProtKB">
        <authorList>
            <consortium name="WormBaseParasite"/>
        </authorList>
    </citation>
    <scope>IDENTIFICATION</scope>
</reference>
<proteinExistence type="predicted"/>
<dbReference type="AlphaFoldDB" id="A0A183KCV0"/>
<accession>A0A183KCV0</accession>
<protein>
    <submittedName>
        <fullName evidence="1">Uncharacterized protein</fullName>
    </submittedName>
</protein>
<organism evidence="1">
    <name type="scientific">Schistosoma curassoni</name>
    <dbReference type="NCBI Taxonomy" id="6186"/>
    <lineage>
        <taxon>Eukaryota</taxon>
        <taxon>Metazoa</taxon>
        <taxon>Spiralia</taxon>
        <taxon>Lophotrochozoa</taxon>
        <taxon>Platyhelminthes</taxon>
        <taxon>Trematoda</taxon>
        <taxon>Digenea</taxon>
        <taxon>Strigeidida</taxon>
        <taxon>Schistosomatoidea</taxon>
        <taxon>Schistosomatidae</taxon>
        <taxon>Schistosoma</taxon>
    </lineage>
</organism>